<evidence type="ECO:0000313" key="6">
    <source>
        <dbReference type="Proteomes" id="UP001321760"/>
    </source>
</evidence>
<evidence type="ECO:0000313" key="5">
    <source>
        <dbReference type="EMBL" id="KAK4444137.1"/>
    </source>
</evidence>
<evidence type="ECO:0000256" key="1">
    <source>
        <dbReference type="ARBA" id="ARBA00022737"/>
    </source>
</evidence>
<gene>
    <name evidence="5" type="ORF">QBC34DRAFT_475428</name>
</gene>
<dbReference type="AlphaFoldDB" id="A0AAV9G7J0"/>
<name>A0AAV9G7J0_9PEZI</name>
<dbReference type="Pfam" id="PF12796">
    <property type="entry name" value="Ank_2"/>
    <property type="match status" value="2"/>
</dbReference>
<dbReference type="SUPFAM" id="SSF48403">
    <property type="entry name" value="Ankyrin repeat"/>
    <property type="match status" value="1"/>
</dbReference>
<organism evidence="5 6">
    <name type="scientific">Podospora aff. communis PSN243</name>
    <dbReference type="NCBI Taxonomy" id="3040156"/>
    <lineage>
        <taxon>Eukaryota</taxon>
        <taxon>Fungi</taxon>
        <taxon>Dikarya</taxon>
        <taxon>Ascomycota</taxon>
        <taxon>Pezizomycotina</taxon>
        <taxon>Sordariomycetes</taxon>
        <taxon>Sordariomycetidae</taxon>
        <taxon>Sordariales</taxon>
        <taxon>Podosporaceae</taxon>
        <taxon>Podospora</taxon>
    </lineage>
</organism>
<dbReference type="PRINTS" id="PR01415">
    <property type="entry name" value="ANKYRIN"/>
</dbReference>
<dbReference type="Pfam" id="PF00023">
    <property type="entry name" value="Ank"/>
    <property type="match status" value="1"/>
</dbReference>
<evidence type="ECO:0000256" key="3">
    <source>
        <dbReference type="PROSITE-ProRule" id="PRU00023"/>
    </source>
</evidence>
<dbReference type="EMBL" id="MU865981">
    <property type="protein sequence ID" value="KAK4444137.1"/>
    <property type="molecule type" value="Genomic_DNA"/>
</dbReference>
<sequence>MEMVGAVAGILDVTVRTTSKVWKLCQAWQDAPEDVHNLRDDLARTQHFLSETKEGMQNAIPGYEEVMELKGRSPRQESLRLLIDKGTHVIERIEAVINVLYKGAEDNETWSKTMRVVWLRYKSKVAKLRKELNTISLGICRLLIAQSVNISAEIHASIERSGEEVVAHIEDHLVGATGKVTAHIDRALGSSEDVILSHLHHRFDTLELDIANSVRDSIHEELSTSKASPILGSRYESIRYKNAPSHLLEQTSRVVPNEQDVQCSPGCPCECHCGGNRRHSRWGVAALTPIMGSISITWSGGPTHACTDASCRETQSRRPGREVSVVYRFPDWLARAALSVLYSSNFNGTPELVIRVLNPLDGSRMLIADSIFGYVARNDVEGVKRLLAERRGSVYDVWGRELQSPLAMAVMRRHLAVVKVLMQAGADPYQEMWVDGISTKGVSVTSLALKQYLSHRVDQLAELLPIAHQFDLEDRPVPHMAVTGFLHLDLATALQNPTHRADINRRAMGGNAPIHLAAMRGDYDSIKLLLRYGADINIHSTHTGTTALHQACSQSRPAVARLLISAGADVNGRDYLGQTPLLSTAIHVHSPGPAYEIASLLIAAGADPEVPPSTSSCGGTPVIFAAAFGSSGCVRALVERGANLDFRDLDGDNALFGAVYHRNHDSAEILLKGGISLGNVNRQGRTIMHALARCADERMLEVFERCGAVRKALSTMDRDGEGRTAAVVFDERKGVSDSAGLRRAWEGFLERVEGERWGVYNGEAEGEGGDGPETGEGEEWDEEEEREFVDAKETLGET</sequence>
<evidence type="ECO:0000256" key="2">
    <source>
        <dbReference type="ARBA" id="ARBA00023043"/>
    </source>
</evidence>
<feature type="repeat" description="ANK" evidence="3">
    <location>
        <begin position="509"/>
        <end position="541"/>
    </location>
</feature>
<dbReference type="Proteomes" id="UP001321760">
    <property type="component" value="Unassembled WGS sequence"/>
</dbReference>
<feature type="repeat" description="ANK" evidence="3">
    <location>
        <begin position="617"/>
        <end position="649"/>
    </location>
</feature>
<dbReference type="PROSITE" id="PS50088">
    <property type="entry name" value="ANK_REPEAT"/>
    <property type="match status" value="4"/>
</dbReference>
<feature type="repeat" description="ANK" evidence="3">
    <location>
        <begin position="401"/>
        <end position="427"/>
    </location>
</feature>
<feature type="repeat" description="ANK" evidence="3">
    <location>
        <begin position="543"/>
        <end position="575"/>
    </location>
</feature>
<feature type="compositionally biased region" description="Basic and acidic residues" evidence="4">
    <location>
        <begin position="788"/>
        <end position="798"/>
    </location>
</feature>
<keyword evidence="6" id="KW-1185">Reference proteome</keyword>
<keyword evidence="1" id="KW-0677">Repeat</keyword>
<dbReference type="InterPro" id="IPR002110">
    <property type="entry name" value="Ankyrin_rpt"/>
</dbReference>
<dbReference type="SMART" id="SM00248">
    <property type="entry name" value="ANK"/>
    <property type="match status" value="7"/>
</dbReference>
<feature type="compositionally biased region" description="Acidic residues" evidence="4">
    <location>
        <begin position="764"/>
        <end position="787"/>
    </location>
</feature>
<evidence type="ECO:0000256" key="4">
    <source>
        <dbReference type="SAM" id="MobiDB-lite"/>
    </source>
</evidence>
<dbReference type="InterPro" id="IPR036770">
    <property type="entry name" value="Ankyrin_rpt-contain_sf"/>
</dbReference>
<dbReference type="PANTHER" id="PTHR24198:SF165">
    <property type="entry name" value="ANKYRIN REPEAT-CONTAINING PROTEIN-RELATED"/>
    <property type="match status" value="1"/>
</dbReference>
<proteinExistence type="predicted"/>
<reference evidence="5" key="2">
    <citation type="submission" date="2023-05" db="EMBL/GenBank/DDBJ databases">
        <authorList>
            <consortium name="Lawrence Berkeley National Laboratory"/>
            <person name="Steindorff A."/>
            <person name="Hensen N."/>
            <person name="Bonometti L."/>
            <person name="Westerberg I."/>
            <person name="Brannstrom I.O."/>
            <person name="Guillou S."/>
            <person name="Cros-Aarteil S."/>
            <person name="Calhoun S."/>
            <person name="Haridas S."/>
            <person name="Kuo A."/>
            <person name="Mondo S."/>
            <person name="Pangilinan J."/>
            <person name="Riley R."/>
            <person name="Labutti K."/>
            <person name="Andreopoulos B."/>
            <person name="Lipzen A."/>
            <person name="Chen C."/>
            <person name="Yanf M."/>
            <person name="Daum C."/>
            <person name="Ng V."/>
            <person name="Clum A."/>
            <person name="Ohm R."/>
            <person name="Martin F."/>
            <person name="Silar P."/>
            <person name="Natvig D."/>
            <person name="Lalanne C."/>
            <person name="Gautier V."/>
            <person name="Ament-Velasquez S.L."/>
            <person name="Kruys A."/>
            <person name="Hutchinson M.I."/>
            <person name="Powell A.J."/>
            <person name="Barry K."/>
            <person name="Miller A.N."/>
            <person name="Grigoriev I.V."/>
            <person name="Debuchy R."/>
            <person name="Gladieux P."/>
            <person name="Thoren M.H."/>
            <person name="Johannesson H."/>
        </authorList>
    </citation>
    <scope>NUCLEOTIDE SEQUENCE</scope>
    <source>
        <strain evidence="5">PSN243</strain>
    </source>
</reference>
<dbReference type="Gene3D" id="1.25.40.20">
    <property type="entry name" value="Ankyrin repeat-containing domain"/>
    <property type="match status" value="3"/>
</dbReference>
<feature type="region of interest" description="Disordered" evidence="4">
    <location>
        <begin position="759"/>
        <end position="798"/>
    </location>
</feature>
<reference evidence="5" key="1">
    <citation type="journal article" date="2023" name="Mol. Phylogenet. Evol.">
        <title>Genome-scale phylogeny and comparative genomics of the fungal order Sordariales.</title>
        <authorList>
            <person name="Hensen N."/>
            <person name="Bonometti L."/>
            <person name="Westerberg I."/>
            <person name="Brannstrom I.O."/>
            <person name="Guillou S."/>
            <person name="Cros-Aarteil S."/>
            <person name="Calhoun S."/>
            <person name="Haridas S."/>
            <person name="Kuo A."/>
            <person name="Mondo S."/>
            <person name="Pangilinan J."/>
            <person name="Riley R."/>
            <person name="LaButti K."/>
            <person name="Andreopoulos B."/>
            <person name="Lipzen A."/>
            <person name="Chen C."/>
            <person name="Yan M."/>
            <person name="Daum C."/>
            <person name="Ng V."/>
            <person name="Clum A."/>
            <person name="Steindorff A."/>
            <person name="Ohm R.A."/>
            <person name="Martin F."/>
            <person name="Silar P."/>
            <person name="Natvig D.O."/>
            <person name="Lalanne C."/>
            <person name="Gautier V."/>
            <person name="Ament-Velasquez S.L."/>
            <person name="Kruys A."/>
            <person name="Hutchinson M.I."/>
            <person name="Powell A.J."/>
            <person name="Barry K."/>
            <person name="Miller A.N."/>
            <person name="Grigoriev I.V."/>
            <person name="Debuchy R."/>
            <person name="Gladieux P."/>
            <person name="Hiltunen Thoren M."/>
            <person name="Johannesson H."/>
        </authorList>
    </citation>
    <scope>NUCLEOTIDE SEQUENCE</scope>
    <source>
        <strain evidence="5">PSN243</strain>
    </source>
</reference>
<protein>
    <submittedName>
        <fullName evidence="5">Ankyrin repeat-containing domain protein</fullName>
    </submittedName>
</protein>
<comment type="caution">
    <text evidence="5">The sequence shown here is derived from an EMBL/GenBank/DDBJ whole genome shotgun (WGS) entry which is preliminary data.</text>
</comment>
<keyword evidence="2 3" id="KW-0040">ANK repeat</keyword>
<accession>A0AAV9G7J0</accession>
<dbReference type="PROSITE" id="PS50297">
    <property type="entry name" value="ANK_REP_REGION"/>
    <property type="match status" value="4"/>
</dbReference>
<dbReference type="PANTHER" id="PTHR24198">
    <property type="entry name" value="ANKYRIN REPEAT AND PROTEIN KINASE DOMAIN-CONTAINING PROTEIN"/>
    <property type="match status" value="1"/>
</dbReference>